<protein>
    <submittedName>
        <fullName evidence="2">Uncharacterized protein</fullName>
    </submittedName>
</protein>
<proteinExistence type="predicted"/>
<feature type="compositionally biased region" description="Basic and acidic residues" evidence="1">
    <location>
        <begin position="1"/>
        <end position="10"/>
    </location>
</feature>
<evidence type="ECO:0000256" key="1">
    <source>
        <dbReference type="SAM" id="MobiDB-lite"/>
    </source>
</evidence>
<dbReference type="Proteomes" id="UP001500897">
    <property type="component" value="Unassembled WGS sequence"/>
</dbReference>
<reference evidence="2 3" key="1">
    <citation type="journal article" date="2019" name="Int. J. Syst. Evol. Microbiol.">
        <title>The Global Catalogue of Microorganisms (GCM) 10K type strain sequencing project: providing services to taxonomists for standard genome sequencing and annotation.</title>
        <authorList>
            <consortium name="The Broad Institute Genomics Platform"/>
            <consortium name="The Broad Institute Genome Sequencing Center for Infectious Disease"/>
            <person name="Wu L."/>
            <person name="Ma J."/>
        </authorList>
    </citation>
    <scope>NUCLEOTIDE SEQUENCE [LARGE SCALE GENOMIC DNA]</scope>
    <source>
        <strain evidence="2 3">JCM 14559</strain>
    </source>
</reference>
<organism evidence="2 3">
    <name type="scientific">Kitasatospora saccharophila</name>
    <dbReference type="NCBI Taxonomy" id="407973"/>
    <lineage>
        <taxon>Bacteria</taxon>
        <taxon>Bacillati</taxon>
        <taxon>Actinomycetota</taxon>
        <taxon>Actinomycetes</taxon>
        <taxon>Kitasatosporales</taxon>
        <taxon>Streptomycetaceae</taxon>
        <taxon>Kitasatospora</taxon>
    </lineage>
</organism>
<evidence type="ECO:0000313" key="3">
    <source>
        <dbReference type="Proteomes" id="UP001500897"/>
    </source>
</evidence>
<gene>
    <name evidence="2" type="ORF">GCM10009759_23140</name>
</gene>
<evidence type="ECO:0000313" key="2">
    <source>
        <dbReference type="EMBL" id="GAA2095181.1"/>
    </source>
</evidence>
<accession>A0ABN2WN24</accession>
<dbReference type="EMBL" id="BAAANS010000012">
    <property type="protein sequence ID" value="GAA2095181.1"/>
    <property type="molecule type" value="Genomic_DNA"/>
</dbReference>
<dbReference type="RefSeq" id="WP_344551891.1">
    <property type="nucleotide sequence ID" value="NZ_BAAANS010000012.1"/>
</dbReference>
<sequence>MATAHPDPETPRTPAHHGDPTGLADLTAELLRLAPALDPVRAAALLRRAYRAGLADGRRETVESREHGGW</sequence>
<feature type="region of interest" description="Disordered" evidence="1">
    <location>
        <begin position="1"/>
        <end position="23"/>
    </location>
</feature>
<name>A0ABN2WN24_9ACTN</name>
<comment type="caution">
    <text evidence="2">The sequence shown here is derived from an EMBL/GenBank/DDBJ whole genome shotgun (WGS) entry which is preliminary data.</text>
</comment>
<keyword evidence="3" id="KW-1185">Reference proteome</keyword>